<evidence type="ECO:0000256" key="1">
    <source>
        <dbReference type="SAM" id="MobiDB-lite"/>
    </source>
</evidence>
<dbReference type="RefSeq" id="XP_018021799.1">
    <property type="nucleotide sequence ID" value="XM_018166310.1"/>
</dbReference>
<gene>
    <name evidence="3" type="primary">LOC108677989</name>
</gene>
<dbReference type="GeneID" id="108677989"/>
<evidence type="ECO:0000313" key="3">
    <source>
        <dbReference type="RefSeq" id="XP_018021799.1"/>
    </source>
</evidence>
<feature type="region of interest" description="Disordered" evidence="1">
    <location>
        <begin position="187"/>
        <end position="253"/>
    </location>
</feature>
<dbReference type="AlphaFoldDB" id="A0A8B7P6K7"/>
<accession>A0A8B7P6K7</accession>
<protein>
    <submittedName>
        <fullName evidence="3">Uncharacterized protein LOC108677989</fullName>
    </submittedName>
</protein>
<dbReference type="KEGG" id="hazt:108677989"/>
<feature type="compositionally biased region" description="Low complexity" evidence="1">
    <location>
        <begin position="207"/>
        <end position="219"/>
    </location>
</feature>
<dbReference type="Proteomes" id="UP000694843">
    <property type="component" value="Unplaced"/>
</dbReference>
<reference evidence="3" key="1">
    <citation type="submission" date="2025-08" db="UniProtKB">
        <authorList>
            <consortium name="RefSeq"/>
        </authorList>
    </citation>
    <scope>IDENTIFICATION</scope>
</reference>
<dbReference type="OrthoDB" id="6402137at2759"/>
<feature type="region of interest" description="Disordered" evidence="1">
    <location>
        <begin position="73"/>
        <end position="93"/>
    </location>
</feature>
<evidence type="ECO:0000313" key="2">
    <source>
        <dbReference type="Proteomes" id="UP000694843"/>
    </source>
</evidence>
<proteinExistence type="predicted"/>
<keyword evidence="2" id="KW-1185">Reference proteome</keyword>
<name>A0A8B7P6K7_HYAAZ</name>
<organism evidence="2 3">
    <name type="scientific">Hyalella azteca</name>
    <name type="common">Amphipod</name>
    <dbReference type="NCBI Taxonomy" id="294128"/>
    <lineage>
        <taxon>Eukaryota</taxon>
        <taxon>Metazoa</taxon>
        <taxon>Ecdysozoa</taxon>
        <taxon>Arthropoda</taxon>
        <taxon>Crustacea</taxon>
        <taxon>Multicrustacea</taxon>
        <taxon>Malacostraca</taxon>
        <taxon>Eumalacostraca</taxon>
        <taxon>Peracarida</taxon>
        <taxon>Amphipoda</taxon>
        <taxon>Senticaudata</taxon>
        <taxon>Talitrida</taxon>
        <taxon>Talitroidea</taxon>
        <taxon>Hyalellidae</taxon>
        <taxon>Hyalella</taxon>
    </lineage>
</organism>
<sequence>MGPVRPSHEAARTSMAKQAISKNATNISKFINERRLNKSLNSDLLKKCLFCGKEFYSGNDQHLNESCQKEGKSCTNQPVRESPSKHSSEATNDLPDMKIKSSINLSASQIQTQHDNSTLIDDAVAAIEGINGTTEKNVHFSKFNSEQCFLGVLKSHPVFKEYDLLPATSSLWRPKLKLDRRLDWNAQEDRPQIPAGNQSSKSKKGLQSAISSQQRLSSSTGNIAAQTEGGGLRASSSVLHSRARPTLRTAATG</sequence>
<feature type="non-terminal residue" evidence="3">
    <location>
        <position position="253"/>
    </location>
</feature>